<protein>
    <submittedName>
        <fullName evidence="2">Uncharacterized protein</fullName>
    </submittedName>
</protein>
<dbReference type="Proteomes" id="UP001162483">
    <property type="component" value="Unassembled WGS sequence"/>
</dbReference>
<sequence length="34" mass="3818">QGRTDHSSSRALPEGLGSVGGTMKCPWYLFYRLF</sequence>
<evidence type="ECO:0000313" key="3">
    <source>
        <dbReference type="Proteomes" id="UP001162483"/>
    </source>
</evidence>
<organism evidence="2 3">
    <name type="scientific">Staurois parvus</name>
    <dbReference type="NCBI Taxonomy" id="386267"/>
    <lineage>
        <taxon>Eukaryota</taxon>
        <taxon>Metazoa</taxon>
        <taxon>Chordata</taxon>
        <taxon>Craniata</taxon>
        <taxon>Vertebrata</taxon>
        <taxon>Euteleostomi</taxon>
        <taxon>Amphibia</taxon>
        <taxon>Batrachia</taxon>
        <taxon>Anura</taxon>
        <taxon>Neobatrachia</taxon>
        <taxon>Ranoidea</taxon>
        <taxon>Ranidae</taxon>
        <taxon>Staurois</taxon>
    </lineage>
</organism>
<dbReference type="EMBL" id="CATNWA010019323">
    <property type="protein sequence ID" value="CAI9612575.1"/>
    <property type="molecule type" value="Genomic_DNA"/>
</dbReference>
<keyword evidence="3" id="KW-1185">Reference proteome</keyword>
<name>A0ABN9GT90_9NEOB</name>
<accession>A0ABN9GT90</accession>
<comment type="caution">
    <text evidence="2">The sequence shown here is derived from an EMBL/GenBank/DDBJ whole genome shotgun (WGS) entry which is preliminary data.</text>
</comment>
<reference evidence="2" key="1">
    <citation type="submission" date="2023-05" db="EMBL/GenBank/DDBJ databases">
        <authorList>
            <person name="Stuckert A."/>
        </authorList>
    </citation>
    <scope>NUCLEOTIDE SEQUENCE</scope>
</reference>
<gene>
    <name evidence="2" type="ORF">SPARVUS_LOCUS14729135</name>
</gene>
<feature type="non-terminal residue" evidence="2">
    <location>
        <position position="1"/>
    </location>
</feature>
<evidence type="ECO:0000313" key="2">
    <source>
        <dbReference type="EMBL" id="CAI9612575.1"/>
    </source>
</evidence>
<feature type="region of interest" description="Disordered" evidence="1">
    <location>
        <begin position="1"/>
        <end position="22"/>
    </location>
</feature>
<proteinExistence type="predicted"/>
<evidence type="ECO:0000256" key="1">
    <source>
        <dbReference type="SAM" id="MobiDB-lite"/>
    </source>
</evidence>